<keyword evidence="6" id="KW-0963">Cytoplasm</keyword>
<evidence type="ECO:0000256" key="6">
    <source>
        <dbReference type="RuleBase" id="RU364065"/>
    </source>
</evidence>
<evidence type="ECO:0000256" key="2">
    <source>
        <dbReference type="ARBA" id="ARBA00022448"/>
    </source>
</evidence>
<dbReference type="PRINTS" id="PR00160">
    <property type="entry name" value="GLUTAREDOXIN"/>
</dbReference>
<dbReference type="SUPFAM" id="SSF52833">
    <property type="entry name" value="Thioredoxin-like"/>
    <property type="match status" value="1"/>
</dbReference>
<dbReference type="KEGG" id="nani:NCTC12227_01633"/>
<keyword evidence="4" id="KW-1015">Disulfide bond</keyword>
<evidence type="ECO:0000259" key="7">
    <source>
        <dbReference type="Pfam" id="PF00462"/>
    </source>
</evidence>
<organism evidence="8 9">
    <name type="scientific">Neisseria animaloris</name>
    <dbReference type="NCBI Taxonomy" id="326522"/>
    <lineage>
        <taxon>Bacteria</taxon>
        <taxon>Pseudomonadati</taxon>
        <taxon>Pseudomonadota</taxon>
        <taxon>Betaproteobacteria</taxon>
        <taxon>Neisseriales</taxon>
        <taxon>Neisseriaceae</taxon>
        <taxon>Neisseria</taxon>
    </lineage>
</organism>
<dbReference type="InterPro" id="IPR011900">
    <property type="entry name" value="GRX_bact"/>
</dbReference>
<keyword evidence="9" id="KW-1185">Reference proteome</keyword>
<keyword evidence="2 6" id="KW-0813">Transport</keyword>
<dbReference type="GO" id="GO:0034599">
    <property type="term" value="P:cellular response to oxidative stress"/>
    <property type="evidence" value="ECO:0007669"/>
    <property type="project" value="TreeGrafter"/>
</dbReference>
<evidence type="ECO:0000313" key="8">
    <source>
        <dbReference type="EMBL" id="VEJ21867.1"/>
    </source>
</evidence>
<dbReference type="InterPro" id="IPR002109">
    <property type="entry name" value="Glutaredoxin"/>
</dbReference>
<dbReference type="CDD" id="cd03418">
    <property type="entry name" value="GRX_GRXb_1_3_like"/>
    <property type="match status" value="1"/>
</dbReference>
<evidence type="ECO:0000313" key="9">
    <source>
        <dbReference type="Proteomes" id="UP000268229"/>
    </source>
</evidence>
<dbReference type="PROSITE" id="PS51354">
    <property type="entry name" value="GLUTAREDOXIN_2"/>
    <property type="match status" value="1"/>
</dbReference>
<dbReference type="OrthoDB" id="9814618at2"/>
<evidence type="ECO:0000256" key="4">
    <source>
        <dbReference type="ARBA" id="ARBA00023157"/>
    </source>
</evidence>
<protein>
    <recommendedName>
        <fullName evidence="6">Glutaredoxin</fullName>
    </recommendedName>
</protein>
<dbReference type="GO" id="GO:0005737">
    <property type="term" value="C:cytoplasm"/>
    <property type="evidence" value="ECO:0007669"/>
    <property type="project" value="TreeGrafter"/>
</dbReference>
<dbReference type="PANTHER" id="PTHR45694:SF18">
    <property type="entry name" value="GLUTAREDOXIN-1-RELATED"/>
    <property type="match status" value="1"/>
</dbReference>
<feature type="domain" description="Glutaredoxin" evidence="7">
    <location>
        <begin position="4"/>
        <end position="64"/>
    </location>
</feature>
<evidence type="ECO:0000256" key="3">
    <source>
        <dbReference type="ARBA" id="ARBA00022982"/>
    </source>
</evidence>
<dbReference type="NCBIfam" id="TIGR02181">
    <property type="entry name" value="GRX_bact"/>
    <property type="match status" value="1"/>
</dbReference>
<gene>
    <name evidence="8" type="primary">grxC</name>
    <name evidence="8" type="ORF">NCTC12227_01633</name>
</gene>
<dbReference type="GO" id="GO:0015038">
    <property type="term" value="F:glutathione disulfide oxidoreductase activity"/>
    <property type="evidence" value="ECO:0007669"/>
    <property type="project" value="UniProtKB-UniRule"/>
</dbReference>
<reference evidence="8 9" key="1">
    <citation type="submission" date="2018-12" db="EMBL/GenBank/DDBJ databases">
        <authorList>
            <consortium name="Pathogen Informatics"/>
        </authorList>
    </citation>
    <scope>NUCLEOTIDE SEQUENCE [LARGE SCALE GENOMIC DNA]</scope>
    <source>
        <strain evidence="8 9">NCTC12227</strain>
    </source>
</reference>
<dbReference type="Pfam" id="PF00462">
    <property type="entry name" value="Glutaredoxin"/>
    <property type="match status" value="1"/>
</dbReference>
<dbReference type="Gene3D" id="3.40.30.10">
    <property type="entry name" value="Glutaredoxin"/>
    <property type="match status" value="1"/>
</dbReference>
<dbReference type="RefSeq" id="WP_085391172.1">
    <property type="nucleotide sequence ID" value="NZ_JBGNXI010000008.1"/>
</dbReference>
<keyword evidence="5 6" id="KW-0676">Redox-active center</keyword>
<dbReference type="AlphaFoldDB" id="A0A1X3CH55"/>
<comment type="similarity">
    <text evidence="1 6">Belongs to the glutaredoxin family.</text>
</comment>
<dbReference type="InterPro" id="IPR014025">
    <property type="entry name" value="Glutaredoxin_subgr"/>
</dbReference>
<dbReference type="EMBL" id="LR134516">
    <property type="protein sequence ID" value="VEJ21867.1"/>
    <property type="molecule type" value="Genomic_DNA"/>
</dbReference>
<dbReference type="InterPro" id="IPR036249">
    <property type="entry name" value="Thioredoxin-like_sf"/>
</dbReference>
<dbReference type="PROSITE" id="PS00195">
    <property type="entry name" value="GLUTAREDOXIN_1"/>
    <property type="match status" value="1"/>
</dbReference>
<dbReference type="PANTHER" id="PTHR45694">
    <property type="entry name" value="GLUTAREDOXIN 2"/>
    <property type="match status" value="1"/>
</dbReference>
<evidence type="ECO:0000256" key="1">
    <source>
        <dbReference type="ARBA" id="ARBA00007787"/>
    </source>
</evidence>
<comment type="function">
    <text evidence="6">Has a glutathione-disulfide oxidoreductase activity in the presence of NADPH and glutathione reductase. Reduces low molecular weight disulfides and proteins.</text>
</comment>
<evidence type="ECO:0000256" key="5">
    <source>
        <dbReference type="ARBA" id="ARBA00023284"/>
    </source>
</evidence>
<proteinExistence type="inferred from homology"/>
<dbReference type="GO" id="GO:0045454">
    <property type="term" value="P:cell redox homeostasis"/>
    <property type="evidence" value="ECO:0007669"/>
    <property type="project" value="InterPro"/>
</dbReference>
<dbReference type="STRING" id="326522.BWD08_10165"/>
<name>A0A1X3CH55_9NEIS</name>
<dbReference type="InterPro" id="IPR011767">
    <property type="entry name" value="GLR_AS"/>
</dbReference>
<accession>A0A1X3CH55</accession>
<keyword evidence="3 6" id="KW-0249">Electron transport</keyword>
<sequence length="88" mass="9936">MQPVTMYTGPYCPYCTMAKKFLKSQGISEIKEIRVDHNPADYAEMQQITGQRSVPQIFIGSIHVGGFTDLYALHQRGDLKNLLEGETE</sequence>
<dbReference type="Proteomes" id="UP000268229">
    <property type="component" value="Chromosome"/>
</dbReference>